<comment type="similarity">
    <text evidence="1 3">Belongs to the short-chain dehydrogenases/reductases (SDR) family.</text>
</comment>
<dbReference type="Gene3D" id="3.40.50.720">
    <property type="entry name" value="NAD(P)-binding Rossmann-like Domain"/>
    <property type="match status" value="1"/>
</dbReference>
<evidence type="ECO:0000256" key="1">
    <source>
        <dbReference type="ARBA" id="ARBA00006484"/>
    </source>
</evidence>
<gene>
    <name evidence="4" type="ORF">HJG44_02775</name>
</gene>
<proteinExistence type="inferred from homology"/>
<dbReference type="PANTHER" id="PTHR44196:SF2">
    <property type="entry name" value="SHORT-CHAIN DEHYDROGENASE-RELATED"/>
    <property type="match status" value="1"/>
</dbReference>
<dbReference type="GO" id="GO:0016020">
    <property type="term" value="C:membrane"/>
    <property type="evidence" value="ECO:0007669"/>
    <property type="project" value="TreeGrafter"/>
</dbReference>
<dbReference type="Proteomes" id="UP000564885">
    <property type="component" value="Unassembled WGS sequence"/>
</dbReference>
<evidence type="ECO:0000313" key="5">
    <source>
        <dbReference type="Proteomes" id="UP000564885"/>
    </source>
</evidence>
<dbReference type="GO" id="GO:0016491">
    <property type="term" value="F:oxidoreductase activity"/>
    <property type="evidence" value="ECO:0007669"/>
    <property type="project" value="UniProtKB-KW"/>
</dbReference>
<dbReference type="EMBL" id="JABEPP010000001">
    <property type="protein sequence ID" value="NNM71318.1"/>
    <property type="molecule type" value="Genomic_DNA"/>
</dbReference>
<reference evidence="4 5" key="1">
    <citation type="submission" date="2020-04" db="EMBL/GenBank/DDBJ databases">
        <title>Enterovirga sp. isolate from soil.</title>
        <authorList>
            <person name="Chea S."/>
            <person name="Kim D.-U."/>
        </authorList>
    </citation>
    <scope>NUCLEOTIDE SEQUENCE [LARGE SCALE GENOMIC DNA]</scope>
    <source>
        <strain evidence="4 5">DB1703</strain>
    </source>
</reference>
<accession>A0A849I1U7</accession>
<comment type="caution">
    <text evidence="4">The sequence shown here is derived from an EMBL/GenBank/DDBJ whole genome shotgun (WGS) entry which is preliminary data.</text>
</comment>
<dbReference type="AlphaFoldDB" id="A0A849I1U7"/>
<organism evidence="4 5">
    <name type="scientific">Enterovirga aerilata</name>
    <dbReference type="NCBI Taxonomy" id="2730920"/>
    <lineage>
        <taxon>Bacteria</taxon>
        <taxon>Pseudomonadati</taxon>
        <taxon>Pseudomonadota</taxon>
        <taxon>Alphaproteobacteria</taxon>
        <taxon>Hyphomicrobiales</taxon>
        <taxon>Methylobacteriaceae</taxon>
        <taxon>Enterovirga</taxon>
    </lineage>
</organism>
<dbReference type="CDD" id="cd05233">
    <property type="entry name" value="SDR_c"/>
    <property type="match status" value="1"/>
</dbReference>
<dbReference type="InterPro" id="IPR036291">
    <property type="entry name" value="NAD(P)-bd_dom_sf"/>
</dbReference>
<dbReference type="PIRSF" id="PIRSF000126">
    <property type="entry name" value="11-beta-HSD1"/>
    <property type="match status" value="1"/>
</dbReference>
<dbReference type="PRINTS" id="PR00081">
    <property type="entry name" value="GDHRDH"/>
</dbReference>
<dbReference type="InterPro" id="IPR002347">
    <property type="entry name" value="SDR_fam"/>
</dbReference>
<evidence type="ECO:0000256" key="2">
    <source>
        <dbReference type="ARBA" id="ARBA00023002"/>
    </source>
</evidence>
<dbReference type="PROSITE" id="PS00061">
    <property type="entry name" value="ADH_SHORT"/>
    <property type="match status" value="1"/>
</dbReference>
<dbReference type="SUPFAM" id="SSF51735">
    <property type="entry name" value="NAD(P)-binding Rossmann-fold domains"/>
    <property type="match status" value="1"/>
</dbReference>
<keyword evidence="2" id="KW-0560">Oxidoreductase</keyword>
<dbReference type="Pfam" id="PF00106">
    <property type="entry name" value="adh_short"/>
    <property type="match status" value="1"/>
</dbReference>
<protein>
    <submittedName>
        <fullName evidence="4">SDR family oxidoreductase</fullName>
    </submittedName>
</protein>
<dbReference type="InterPro" id="IPR020904">
    <property type="entry name" value="Sc_DH/Rdtase_CS"/>
</dbReference>
<evidence type="ECO:0000313" key="4">
    <source>
        <dbReference type="EMBL" id="NNM71318.1"/>
    </source>
</evidence>
<keyword evidence="5" id="KW-1185">Reference proteome</keyword>
<dbReference type="PRINTS" id="PR00080">
    <property type="entry name" value="SDRFAMILY"/>
</dbReference>
<dbReference type="PANTHER" id="PTHR44196">
    <property type="entry name" value="DEHYDROGENASE/REDUCTASE SDR FAMILY MEMBER 7B"/>
    <property type="match status" value="1"/>
</dbReference>
<name>A0A849I1U7_9HYPH</name>
<dbReference type="RefSeq" id="WP_171216791.1">
    <property type="nucleotide sequence ID" value="NZ_JABEPP010000001.1"/>
</dbReference>
<evidence type="ECO:0000256" key="3">
    <source>
        <dbReference type="RuleBase" id="RU000363"/>
    </source>
</evidence>
<sequence length="261" mass="27742">MNDPRWAVITGASSGIGAEMARIYAGRGRSLVLAARREARLAELKAEIGSRHPDARIETVVLDLEEPDGAEALMAELDRRGIELETLVNNAGFGLRGGFATLPYRDQLAMLQLNVVSLTQLCRLALPGLAARRRGGIINVASTAAFQAIPYMAAYAATKAYVLSLSEALHEEAGRHGVVVTALCPGPTATEFSARADLERSRMFERPMSAAEVAQAGIDGHEAGRAVVIPGASNRLGAIGAKLAPRRLARQIAGWLQRPKG</sequence>